<dbReference type="Pfam" id="PF14923">
    <property type="entry name" value="CCDC142"/>
    <property type="match status" value="1"/>
</dbReference>
<feature type="region of interest" description="Disordered" evidence="1">
    <location>
        <begin position="824"/>
        <end position="872"/>
    </location>
</feature>
<organism evidence="3 4">
    <name type="scientific">Frankliniella occidentalis</name>
    <name type="common">Western flower thrips</name>
    <name type="synonym">Euthrips occidentalis</name>
    <dbReference type="NCBI Taxonomy" id="133901"/>
    <lineage>
        <taxon>Eukaryota</taxon>
        <taxon>Metazoa</taxon>
        <taxon>Ecdysozoa</taxon>
        <taxon>Arthropoda</taxon>
        <taxon>Hexapoda</taxon>
        <taxon>Insecta</taxon>
        <taxon>Pterygota</taxon>
        <taxon>Neoptera</taxon>
        <taxon>Paraneoptera</taxon>
        <taxon>Thysanoptera</taxon>
        <taxon>Terebrantia</taxon>
        <taxon>Thripoidea</taxon>
        <taxon>Thripidae</taxon>
        <taxon>Frankliniella</taxon>
    </lineage>
</organism>
<feature type="region of interest" description="Disordered" evidence="1">
    <location>
        <begin position="277"/>
        <end position="307"/>
    </location>
</feature>
<proteinExistence type="predicted"/>
<feature type="compositionally biased region" description="Polar residues" evidence="1">
    <location>
        <begin position="11"/>
        <end position="21"/>
    </location>
</feature>
<name>A0A9C6XUF3_FRAOC</name>
<dbReference type="AlphaFoldDB" id="A0A9C6XUF3"/>
<feature type="region of interest" description="Disordered" evidence="1">
    <location>
        <begin position="1"/>
        <end position="21"/>
    </location>
</feature>
<sequence length="920" mass="98021">MSFPNVLPESRASTPAAGSSTVGRQLGTAVSAVISATRWLPAEELKRNADLYRDCGQLHRRCGLLVVRLRRLLLHIAGTPPAPEPGIPGCTVVGNTIDIQELSAAVDEVVSVSAALARVRAAVSQAAAQVSQATNSAEGGGGPGGGGGSAPCGAGCGAVLAYKLQWWRGRVWQDRVTLLHLVQAIVTETLSHSTQHPDWPGWRNILRMVAVYNDMLGLGSSGDGSVVGVCRNSCATLQHPLRKLSLTRILQLLAQQRAERCCRQLVQGLLASYRPPHVRPYHRHHDPANPDSPGSSCSPPPDDDNSSMEIFRALTHHLSPPHGLTPVASDAGCAVVQGPVSGGSAEGKLDLERIVRAEDALLGGLLQAAVHHAPHLLGAGAVKNSKTTDEKRPRGGVRRRAQQYYQQLLWGEVGCVVEHVLLWWGAGSARRGPLGAEPPEHCHHLRAWLIKLTKSSAVPALCLGALQSLVDSLGVHVTSTSWDVLFRRAIVAAGHQHCRSRAPRPGVARGPTATDAEDEQQEAGRGDLEAGVRGTATGRLFAATLADLVDLSNHCEGDGPASAAPPLDEIEALPLVEQIPLLHRLDHSVHTTRLWTAARARLLASSWTLAAFFLVSQRDVANCLSELSRLKLRDHGDLPRTASVHVTVCSKMRAKLVSEVKENINKLKRVPEESISVLASICRTVSLATLHMIFPAARYWRQNGSGGMPEYATAYVEDYLERVLRPVLAASGLLTASVQLTVGGLVLRIACESWLDHIYTRRIKFSEWGALQLLTDFGAVPTWLCERVSLPAELRASLLRHEVLRRCEGVGRLLLRRPGERVAMSGHAAAPGPSSTAHPALAGSTPAGRFGQTGDQGGGAGGSAGGGGSEALMPAEMYVPNQEQWLELRAPRGPGNRVRAQAHGLCAATLCCMLPAAAPS</sequence>
<evidence type="ECO:0000313" key="3">
    <source>
        <dbReference type="Proteomes" id="UP000504606"/>
    </source>
</evidence>
<dbReference type="InterPro" id="IPR055350">
    <property type="entry name" value="CCDC142_C"/>
</dbReference>
<evidence type="ECO:0000313" key="4">
    <source>
        <dbReference type="RefSeq" id="XP_052131247.1"/>
    </source>
</evidence>
<feature type="region of interest" description="Disordered" evidence="1">
    <location>
        <begin position="501"/>
        <end position="528"/>
    </location>
</feature>
<dbReference type="PANTHER" id="PTHR21436">
    <property type="entry name" value="COILED-COIL DOMAIN-CONTAINING PROTEIN 142"/>
    <property type="match status" value="1"/>
</dbReference>
<dbReference type="GeneID" id="113217993"/>
<reference evidence="4" key="1">
    <citation type="submission" date="2025-08" db="UniProtKB">
        <authorList>
            <consortium name="RefSeq"/>
        </authorList>
    </citation>
    <scope>IDENTIFICATION</scope>
    <source>
        <tissue evidence="4">Whole organism</tissue>
    </source>
</reference>
<protein>
    <submittedName>
        <fullName evidence="4">Uncharacterized protein LOC113217993</fullName>
    </submittedName>
</protein>
<dbReference type="Proteomes" id="UP000504606">
    <property type="component" value="Unplaced"/>
</dbReference>
<dbReference type="PANTHER" id="PTHR21436:SF2">
    <property type="entry name" value="COILED-COIL DOMAIN-CONTAINING PROTEIN 142"/>
    <property type="match status" value="1"/>
</dbReference>
<feature type="domain" description="Coiled-coil protein 142 C-terminal" evidence="2">
    <location>
        <begin position="408"/>
        <end position="821"/>
    </location>
</feature>
<evidence type="ECO:0000256" key="1">
    <source>
        <dbReference type="SAM" id="MobiDB-lite"/>
    </source>
</evidence>
<dbReference type="OrthoDB" id="6579237at2759"/>
<dbReference type="KEGG" id="foc:113217993"/>
<evidence type="ECO:0000259" key="2">
    <source>
        <dbReference type="Pfam" id="PF14923"/>
    </source>
</evidence>
<dbReference type="RefSeq" id="XP_052131247.1">
    <property type="nucleotide sequence ID" value="XM_052275287.1"/>
</dbReference>
<dbReference type="InterPro" id="IPR026700">
    <property type="entry name" value="CCDC142"/>
</dbReference>
<gene>
    <name evidence="4" type="primary">LOC113217993</name>
</gene>
<keyword evidence="3" id="KW-1185">Reference proteome</keyword>
<accession>A0A9C6XUF3</accession>
<feature type="compositionally biased region" description="Gly residues" evidence="1">
    <location>
        <begin position="854"/>
        <end position="869"/>
    </location>
</feature>